<dbReference type="InterPro" id="IPR006195">
    <property type="entry name" value="aa-tRNA-synth_II"/>
</dbReference>
<dbReference type="SUPFAM" id="SSF55681">
    <property type="entry name" value="Class II aaRS and biotin synthetases"/>
    <property type="match status" value="1"/>
</dbReference>
<evidence type="ECO:0000256" key="1">
    <source>
        <dbReference type="ARBA" id="ARBA00004651"/>
    </source>
</evidence>
<evidence type="ECO:0000256" key="12">
    <source>
        <dbReference type="ARBA" id="ARBA00023098"/>
    </source>
</evidence>
<evidence type="ECO:0000256" key="11">
    <source>
        <dbReference type="ARBA" id="ARBA00022989"/>
    </source>
</evidence>
<keyword evidence="12" id="KW-0443">Lipid metabolism</keyword>
<evidence type="ECO:0000256" key="8">
    <source>
        <dbReference type="ARBA" id="ARBA00022723"/>
    </source>
</evidence>
<keyword evidence="10 19" id="KW-0067">ATP-binding</keyword>
<evidence type="ECO:0000259" key="22">
    <source>
        <dbReference type="PROSITE" id="PS50862"/>
    </source>
</evidence>
<keyword evidence="5 19" id="KW-0436">Ligase</keyword>
<comment type="subunit">
    <text evidence="19">Homodimer.</text>
</comment>
<evidence type="ECO:0000256" key="9">
    <source>
        <dbReference type="ARBA" id="ARBA00022741"/>
    </source>
</evidence>
<dbReference type="PROSITE" id="PS50862">
    <property type="entry name" value="AA_TRNA_LIGASE_II"/>
    <property type="match status" value="1"/>
</dbReference>
<dbReference type="PRINTS" id="PR00982">
    <property type="entry name" value="TRNASYNTHLYS"/>
</dbReference>
<evidence type="ECO:0000256" key="14">
    <source>
        <dbReference type="ARBA" id="ARBA00023251"/>
    </source>
</evidence>
<dbReference type="NCBIfam" id="NF001756">
    <property type="entry name" value="PRK00484.1"/>
    <property type="match status" value="1"/>
</dbReference>
<evidence type="ECO:0000256" key="4">
    <source>
        <dbReference type="ARBA" id="ARBA00022475"/>
    </source>
</evidence>
<organism evidence="23 24">
    <name type="scientific">Allokutzneria oryzae</name>
    <dbReference type="NCBI Taxonomy" id="1378989"/>
    <lineage>
        <taxon>Bacteria</taxon>
        <taxon>Bacillati</taxon>
        <taxon>Actinomycetota</taxon>
        <taxon>Actinomycetes</taxon>
        <taxon>Pseudonocardiales</taxon>
        <taxon>Pseudonocardiaceae</taxon>
        <taxon>Allokutzneria</taxon>
    </lineage>
</organism>
<protein>
    <recommendedName>
        <fullName evidence="19">Lysine--tRNA ligase</fullName>
        <ecNumber evidence="19">6.1.1.6</ecNumber>
    </recommendedName>
    <alternativeName>
        <fullName evidence="19">Lysyl-tRNA synthetase</fullName>
        <shortName evidence="19">LysRS</shortName>
    </alternativeName>
</protein>
<evidence type="ECO:0000256" key="19">
    <source>
        <dbReference type="HAMAP-Rule" id="MF_00252"/>
    </source>
</evidence>
<feature type="transmembrane region" description="Helical" evidence="21">
    <location>
        <begin position="177"/>
        <end position="200"/>
    </location>
</feature>
<dbReference type="InterPro" id="IPR004365">
    <property type="entry name" value="NA-bd_OB_tRNA"/>
</dbReference>
<evidence type="ECO:0000256" key="2">
    <source>
        <dbReference type="ARBA" id="ARBA00005270"/>
    </source>
</evidence>
<comment type="catalytic activity">
    <reaction evidence="17">
        <text>L-lysyl-tRNA(Lys) + a 1,2-diacyl-sn-glycero-3-phospho-(1'-sn-glycerol) = a 1,2-diacyl-sn-glycero-3-phospho-1'-(3'-O-L-lysyl)-sn-glycerol + tRNA(Lys)</text>
        <dbReference type="Rhea" id="RHEA:10668"/>
        <dbReference type="Rhea" id="RHEA-COMP:9696"/>
        <dbReference type="Rhea" id="RHEA-COMP:9697"/>
        <dbReference type="ChEBI" id="CHEBI:64716"/>
        <dbReference type="ChEBI" id="CHEBI:75792"/>
        <dbReference type="ChEBI" id="CHEBI:78442"/>
        <dbReference type="ChEBI" id="CHEBI:78529"/>
        <dbReference type="EC" id="2.3.2.3"/>
    </reaction>
</comment>
<evidence type="ECO:0000256" key="13">
    <source>
        <dbReference type="ARBA" id="ARBA00023146"/>
    </source>
</evidence>
<dbReference type="NCBIfam" id="NF002821">
    <property type="entry name" value="PRK02983.1"/>
    <property type="match status" value="1"/>
</dbReference>
<comment type="similarity">
    <text evidence="19">Belongs to the class-II aminoacyl-tRNA synthetase family.</text>
</comment>
<dbReference type="Gene3D" id="3.30.930.10">
    <property type="entry name" value="Bira Bifunctional Protein, Domain 2"/>
    <property type="match status" value="1"/>
</dbReference>
<dbReference type="EMBL" id="JBHLZU010000005">
    <property type="protein sequence ID" value="MFB9903432.1"/>
    <property type="molecule type" value="Genomic_DNA"/>
</dbReference>
<dbReference type="InterPro" id="IPR024320">
    <property type="entry name" value="LPG_synthase_C"/>
</dbReference>
<evidence type="ECO:0000256" key="3">
    <source>
        <dbReference type="ARBA" id="ARBA00009968"/>
    </source>
</evidence>
<keyword evidence="8 19" id="KW-0479">Metal-binding</keyword>
<dbReference type="Gene3D" id="2.40.50.140">
    <property type="entry name" value="Nucleic acid-binding proteins"/>
    <property type="match status" value="1"/>
</dbReference>
<dbReference type="InterPro" id="IPR045864">
    <property type="entry name" value="aa-tRNA-synth_II/BPL/LPL"/>
</dbReference>
<sequence>MNPTSESAAGKPRKSSRPPRHEVPAWKHTAAAVVATVVEIGAFCSLLLVLLGDSAPDVVDIIKSTFDLTGLPVDGNVFMVLVLVVLGAALRRRKRAALWVLVLFQVLYVVVYNAIVSLIWLYLLAIGDPAVSEDDLRELAVSDTLWDLVMANLVSIGLIVFLLILRPAFPARLNEGAGWRALGSLAVGMLLMTLVGWIAAPFFPDAPTDSLHQLVWSFNHVTGNWIPIEQLGIQLASTSWLSFLLELGGTVVGAYALARFFRSARSKRLLSSEEELVLRELLAEHGENDSLGYFATRRDKSVVFAPSGRAAVTYRVIGGTCLASGDPIGDEDAWSSAIEAWLAESYSYGWVPGVLGASESGAEAYANAGLKALEIGDEAILDVREFSLIGRQRRSVRQAVSRVERAGYTSRVRRHGEIPAEEMNRLITAAREWRGEGSERGFSMALGRLGDPSDARCVMVEAYDSEGTLRGLLSFVPWARTGLSMDLMRRDRAAENGLNEYMICELVEASGRLGVQHISLNFAMFRAVFEEGARIGAGPVLRLWRRALSIASRFFQLESLYRSNAKYGPRWDPRFLCYQRGRQLARVSIIAGVAEGFVPSRRALLRPSTARRELHTPEVAEEFVRQVHAIENRVREPRVRRRLPEQVRVRLDKLDRLRAEGIDAYPVGFTRSCRLGDVRGQVGELPPDTRTGKRVSVAGRVVAKREVGRLCFAVLRDFSGELQLMLSVDELGERQLAAWKSAIDLGDQVGVEGEVVTSKRGELSVSVAKWVITAKCLHPLPDKRKGLSDAEARVRRRYLDLVVNAESRNMLLVRSEVVRTLRGSLHARGFLEVETPMLQAVHGGASARPFITNINAYDMRMYLRIAPELYLKRLCVAGVDRVFELNRNFRNEGADATHNPEFTMLEAYQSYADYTTMLHTVRELIQEAAVAAHGAQVARHLGPDGVVTEYDISGEWPVIGVHEALAGRIGEEVTPDTSLAELRALFGKAGVAYQDGWSRGKYVVEAFEHLVEGSTVLPTFYRDYPTEVSPLTRQHRGDPRLAERWDLVAFGAEIATAYSELTDPLEQRARLLAQSMKAASGDVEAMELDEDFLRALEYGMPPTGGLGMGVDRLMMMLCGGSIRQTVLFPFVRPENVPH</sequence>
<feature type="transmembrane region" description="Helical" evidence="21">
    <location>
        <begin position="97"/>
        <end position="125"/>
    </location>
</feature>
<dbReference type="Pfam" id="PF16995">
    <property type="entry name" value="tRNA-synt_2_TM"/>
    <property type="match status" value="1"/>
</dbReference>
<dbReference type="CDD" id="cd04322">
    <property type="entry name" value="LysRS_N"/>
    <property type="match status" value="1"/>
</dbReference>
<dbReference type="InterPro" id="IPR044136">
    <property type="entry name" value="Lys-tRNA-ligase_II_N"/>
</dbReference>
<evidence type="ECO:0000256" key="21">
    <source>
        <dbReference type="SAM" id="Phobius"/>
    </source>
</evidence>
<dbReference type="HAMAP" id="MF_00252">
    <property type="entry name" value="Lys_tRNA_synth_class2"/>
    <property type="match status" value="1"/>
</dbReference>
<evidence type="ECO:0000313" key="24">
    <source>
        <dbReference type="Proteomes" id="UP001589693"/>
    </source>
</evidence>
<comment type="subcellular location">
    <subcellularLocation>
        <location evidence="1">Cell membrane</location>
        <topology evidence="1">Multi-pass membrane protein</topology>
    </subcellularLocation>
    <subcellularLocation>
        <location evidence="19">Cytoplasm</location>
    </subcellularLocation>
</comment>
<keyword evidence="7 21" id="KW-0812">Transmembrane</keyword>
<comment type="cofactor">
    <cofactor evidence="19">
        <name>Mg(2+)</name>
        <dbReference type="ChEBI" id="CHEBI:18420"/>
    </cofactor>
    <text evidence="19">Binds 3 Mg(2+) ions per subunit.</text>
</comment>
<keyword evidence="19" id="KW-0648">Protein biosynthesis</keyword>
<feature type="binding site" evidence="19">
    <location>
        <position position="1046"/>
    </location>
    <ligand>
        <name>Mg(2+)</name>
        <dbReference type="ChEBI" id="CHEBI:18420"/>
        <label>1</label>
    </ligand>
</feature>
<dbReference type="InterPro" id="IPR012340">
    <property type="entry name" value="NA-bd_OB-fold"/>
</dbReference>
<dbReference type="EC" id="6.1.1.6" evidence="19"/>
<keyword evidence="14" id="KW-0046">Antibiotic resistance</keyword>
<keyword evidence="15" id="KW-0511">Multifunctional enzyme</keyword>
<evidence type="ECO:0000256" key="15">
    <source>
        <dbReference type="ARBA" id="ARBA00023268"/>
    </source>
</evidence>
<keyword evidence="11 21" id="KW-1133">Transmembrane helix</keyword>
<reference evidence="23 24" key="1">
    <citation type="submission" date="2024-09" db="EMBL/GenBank/DDBJ databases">
        <authorList>
            <person name="Sun Q."/>
            <person name="Mori K."/>
        </authorList>
    </citation>
    <scope>NUCLEOTIDE SEQUENCE [LARGE SCALE GENOMIC DNA]</scope>
    <source>
        <strain evidence="23 24">TBRC 7907</strain>
    </source>
</reference>
<dbReference type="Proteomes" id="UP001589693">
    <property type="component" value="Unassembled WGS sequence"/>
</dbReference>
<dbReference type="PANTHER" id="PTHR42918">
    <property type="entry name" value="LYSYL-TRNA SYNTHETASE"/>
    <property type="match status" value="1"/>
</dbReference>
<comment type="caution">
    <text evidence="23">The sequence shown here is derived from an EMBL/GenBank/DDBJ whole genome shotgun (WGS) entry which is preliminary data.</text>
</comment>
<feature type="region of interest" description="Disordered" evidence="20">
    <location>
        <begin position="1"/>
        <end position="22"/>
    </location>
</feature>
<dbReference type="Pfam" id="PF01336">
    <property type="entry name" value="tRNA_anti-codon"/>
    <property type="match status" value="1"/>
</dbReference>
<comment type="function">
    <text evidence="16">Catalyzes the production of L-lysyl-tRNA(Lys)transfer and the transfer of a lysyl group from L-lysyl-tRNA(Lys) to membrane-bound phosphatidylglycerol (PG), which produces lysylphosphatidylglycerol (LPG), one of the components of the bacterial membrane with a positive net charge. LPG synthesis contributes to the resistance to cationic antimicrobial peptides (CAMPs) and likely protects M.tuberculosis against the CAMPs produced by competiting microorganisms (bacteriocins). In fact, the modification of anionic phosphatidylglycerol with positively charged L-lysine results in repulsion of the peptides.</text>
</comment>
<dbReference type="InterPro" id="IPR002313">
    <property type="entry name" value="Lys-tRNA-ligase_II"/>
</dbReference>
<keyword evidence="23" id="KW-0012">Acyltransferase</keyword>
<feature type="transmembrane region" description="Helical" evidence="21">
    <location>
        <begin position="30"/>
        <end position="51"/>
    </location>
</feature>
<accession>A0ABV5ZRA8</accession>
<feature type="binding site" evidence="19">
    <location>
        <position position="1053"/>
    </location>
    <ligand>
        <name>Mg(2+)</name>
        <dbReference type="ChEBI" id="CHEBI:18420"/>
        <label>1</label>
    </ligand>
</feature>
<feature type="binding site" evidence="19">
    <location>
        <position position="1053"/>
    </location>
    <ligand>
        <name>Mg(2+)</name>
        <dbReference type="ChEBI" id="CHEBI:18420"/>
        <label>2</label>
    </ligand>
</feature>
<dbReference type="GO" id="GO:0050071">
    <property type="term" value="F:phosphatidylglycerol lysyltransferase activity"/>
    <property type="evidence" value="ECO:0007669"/>
    <property type="project" value="UniProtKB-EC"/>
</dbReference>
<comment type="similarity">
    <text evidence="2">In the N-terminal section; belongs to the LPG synthetase family.</text>
</comment>
<keyword evidence="24" id="KW-1185">Reference proteome</keyword>
<dbReference type="SUPFAM" id="SSF50249">
    <property type="entry name" value="Nucleic acid-binding proteins"/>
    <property type="match status" value="1"/>
</dbReference>
<feature type="transmembrane region" description="Helical" evidence="21">
    <location>
        <begin position="71"/>
        <end position="90"/>
    </location>
</feature>
<dbReference type="NCBIfam" id="TIGR00499">
    <property type="entry name" value="lysS_bact"/>
    <property type="match status" value="1"/>
</dbReference>
<feature type="transmembrane region" description="Helical" evidence="21">
    <location>
        <begin position="145"/>
        <end position="165"/>
    </location>
</feature>
<keyword evidence="19" id="KW-0460">Magnesium</keyword>
<gene>
    <name evidence="23" type="primary">lysX</name>
    <name evidence="19" type="synonym">lysS</name>
    <name evidence="23" type="ORF">ACFFQA_05725</name>
</gene>
<dbReference type="Pfam" id="PF09924">
    <property type="entry name" value="LPG_synthase_C"/>
    <property type="match status" value="1"/>
</dbReference>
<evidence type="ECO:0000256" key="18">
    <source>
        <dbReference type="ARBA" id="ARBA00048573"/>
    </source>
</evidence>
<keyword evidence="13 19" id="KW-0030">Aminoacyl-tRNA synthetase</keyword>
<comment type="catalytic activity">
    <reaction evidence="18 19">
        <text>tRNA(Lys) + L-lysine + ATP = L-lysyl-tRNA(Lys) + AMP + diphosphate</text>
        <dbReference type="Rhea" id="RHEA:20792"/>
        <dbReference type="Rhea" id="RHEA-COMP:9696"/>
        <dbReference type="Rhea" id="RHEA-COMP:9697"/>
        <dbReference type="ChEBI" id="CHEBI:30616"/>
        <dbReference type="ChEBI" id="CHEBI:32551"/>
        <dbReference type="ChEBI" id="CHEBI:33019"/>
        <dbReference type="ChEBI" id="CHEBI:78442"/>
        <dbReference type="ChEBI" id="CHEBI:78529"/>
        <dbReference type="ChEBI" id="CHEBI:456215"/>
        <dbReference type="EC" id="6.1.1.6"/>
    </reaction>
</comment>
<evidence type="ECO:0000256" key="20">
    <source>
        <dbReference type="SAM" id="MobiDB-lite"/>
    </source>
</evidence>
<keyword evidence="19" id="KW-0963">Cytoplasm</keyword>
<evidence type="ECO:0000256" key="16">
    <source>
        <dbReference type="ARBA" id="ARBA00024681"/>
    </source>
</evidence>
<evidence type="ECO:0000256" key="7">
    <source>
        <dbReference type="ARBA" id="ARBA00022692"/>
    </source>
</evidence>
<dbReference type="InterPro" id="IPR018149">
    <property type="entry name" value="Lys-tRNA-synth_II_C"/>
</dbReference>
<feature type="domain" description="Aminoacyl-transfer RNA synthetases class-II family profile" evidence="22">
    <location>
        <begin position="813"/>
        <end position="1133"/>
    </location>
</feature>
<keyword evidence="21" id="KW-0472">Membrane</keyword>
<evidence type="ECO:0000313" key="23">
    <source>
        <dbReference type="EMBL" id="MFB9903432.1"/>
    </source>
</evidence>
<name>A0ABV5ZRA8_9PSEU</name>
<evidence type="ECO:0000256" key="17">
    <source>
        <dbReference type="ARBA" id="ARBA00047540"/>
    </source>
</evidence>
<dbReference type="RefSeq" id="WP_377850573.1">
    <property type="nucleotide sequence ID" value="NZ_JBHLZU010000005.1"/>
</dbReference>
<dbReference type="InterPro" id="IPR031553">
    <property type="entry name" value="tRNA-synt_2_TM"/>
</dbReference>
<keyword evidence="9 19" id="KW-0547">Nucleotide-binding</keyword>
<comment type="similarity">
    <text evidence="3">In the C-terminal section; belongs to the class-II aminoacyl-tRNA synthetase family.</text>
</comment>
<dbReference type="Pfam" id="PF00152">
    <property type="entry name" value="tRNA-synt_2"/>
    <property type="match status" value="1"/>
</dbReference>
<evidence type="ECO:0000256" key="6">
    <source>
        <dbReference type="ARBA" id="ARBA00022679"/>
    </source>
</evidence>
<dbReference type="PANTHER" id="PTHR42918:SF15">
    <property type="entry name" value="LYSINE--TRNA LIGASE, CHLOROPLASTIC_MITOCHONDRIAL"/>
    <property type="match status" value="1"/>
</dbReference>
<keyword evidence="6 23" id="KW-0808">Transferase</keyword>
<keyword evidence="4" id="KW-1003">Cell membrane</keyword>
<dbReference type="InterPro" id="IPR004364">
    <property type="entry name" value="Aa-tRNA-synt_II"/>
</dbReference>
<dbReference type="GO" id="GO:0004824">
    <property type="term" value="F:lysine-tRNA ligase activity"/>
    <property type="evidence" value="ECO:0007669"/>
    <property type="project" value="UniProtKB-EC"/>
</dbReference>
<proteinExistence type="inferred from homology"/>
<evidence type="ECO:0000256" key="5">
    <source>
        <dbReference type="ARBA" id="ARBA00022598"/>
    </source>
</evidence>
<evidence type="ECO:0000256" key="10">
    <source>
        <dbReference type="ARBA" id="ARBA00022840"/>
    </source>
</evidence>